<dbReference type="InterPro" id="IPR000731">
    <property type="entry name" value="SSD"/>
</dbReference>
<feature type="transmembrane region" description="Helical" evidence="6">
    <location>
        <begin position="384"/>
        <end position="408"/>
    </location>
</feature>
<name>C5CDU6_KOSOT</name>
<keyword evidence="3 6" id="KW-0812">Transmembrane</keyword>
<dbReference type="Proteomes" id="UP000002382">
    <property type="component" value="Chromosome"/>
</dbReference>
<keyword evidence="5 6" id="KW-0472">Membrane</keyword>
<feature type="transmembrane region" description="Helical" evidence="6">
    <location>
        <begin position="708"/>
        <end position="726"/>
    </location>
</feature>
<reference evidence="8 9" key="2">
    <citation type="journal article" date="2011" name="J. Bacteriol.">
        <title>Genome Sequence of Kosmotoga olearia Strain TBF 19.5.1, a Thermophilic Bacterium with a Wide Growth Temperature Range, Isolated from the Troll B Oil Platform in the North Sea.</title>
        <authorList>
            <person name="Swithers K.S."/>
            <person name="Dipippo J.L."/>
            <person name="Bruce D.C."/>
            <person name="Detter C."/>
            <person name="Tapia R."/>
            <person name="Han S."/>
            <person name="Goodwin L.A."/>
            <person name="Han J."/>
            <person name="Woyke T."/>
            <person name="Pitluck S."/>
            <person name="Pennacchio L."/>
            <person name="Nolan M."/>
            <person name="Mikhailova N."/>
            <person name="Land M.L."/>
            <person name="Nesbo C.L."/>
            <person name="Gogarten J.P."/>
            <person name="Noll K.M."/>
        </authorList>
    </citation>
    <scope>NUCLEOTIDE SEQUENCE [LARGE SCALE GENOMIC DNA]</scope>
    <source>
        <strain evidence="9">ATCC BAA-1733 / DSM 21960 / TBF 19.5.1</strain>
    </source>
</reference>
<evidence type="ECO:0000313" key="9">
    <source>
        <dbReference type="Proteomes" id="UP000002382"/>
    </source>
</evidence>
<comment type="subcellular location">
    <subcellularLocation>
        <location evidence="1">Cell membrane</location>
        <topology evidence="1">Multi-pass membrane protein</topology>
    </subcellularLocation>
</comment>
<evidence type="ECO:0000256" key="4">
    <source>
        <dbReference type="ARBA" id="ARBA00022989"/>
    </source>
</evidence>
<feature type="transmembrane region" description="Helical" evidence="6">
    <location>
        <begin position="12"/>
        <end position="32"/>
    </location>
</feature>
<dbReference type="AlphaFoldDB" id="C5CDU6"/>
<dbReference type="KEGG" id="kol:Kole_0390"/>
<evidence type="ECO:0000313" key="8">
    <source>
        <dbReference type="EMBL" id="ACR79115.1"/>
    </source>
</evidence>
<evidence type="ECO:0000256" key="6">
    <source>
        <dbReference type="SAM" id="Phobius"/>
    </source>
</evidence>
<dbReference type="PANTHER" id="PTHR33406:SF13">
    <property type="entry name" value="MEMBRANE PROTEIN YDFJ"/>
    <property type="match status" value="1"/>
</dbReference>
<feature type="transmembrane region" description="Helical" evidence="6">
    <location>
        <begin position="254"/>
        <end position="273"/>
    </location>
</feature>
<proteinExistence type="predicted"/>
<reference evidence="8 9" key="1">
    <citation type="submission" date="2009-06" db="EMBL/GenBank/DDBJ databases">
        <title>Complete sequence of Thermotogales bacterium TBF 19.5.1.</title>
        <authorList>
            <consortium name="US DOE Joint Genome Institute"/>
            <person name="Lucas S."/>
            <person name="Copeland A."/>
            <person name="Lapidus A."/>
            <person name="Glavina del Rio T."/>
            <person name="Tice H."/>
            <person name="Bruce D."/>
            <person name="Goodwin L."/>
            <person name="Pitluck S."/>
            <person name="Chertkov O."/>
            <person name="Brettin T."/>
            <person name="Detter J.C."/>
            <person name="Han C."/>
            <person name="Schmutz J."/>
            <person name="Larimer F."/>
            <person name="Land M."/>
            <person name="Hauser L."/>
            <person name="Kyrpides N."/>
            <person name="Ovchinnikova G."/>
            <person name="Noll K."/>
        </authorList>
    </citation>
    <scope>NUCLEOTIDE SEQUENCE [LARGE SCALE GENOMIC DNA]</scope>
    <source>
        <strain evidence="9">ATCC BAA-1733 / DSM 21960 / TBF 19.5.1</strain>
    </source>
</reference>
<dbReference type="GO" id="GO:0005886">
    <property type="term" value="C:plasma membrane"/>
    <property type="evidence" value="ECO:0007669"/>
    <property type="project" value="UniProtKB-SubCell"/>
</dbReference>
<dbReference type="eggNOG" id="COG4258">
    <property type="taxonomic scope" value="Bacteria"/>
</dbReference>
<feature type="transmembrane region" description="Helical" evidence="6">
    <location>
        <begin position="747"/>
        <end position="764"/>
    </location>
</feature>
<gene>
    <name evidence="8" type="ordered locus">Kole_0390</name>
</gene>
<feature type="transmembrane region" description="Helical" evidence="6">
    <location>
        <begin position="685"/>
        <end position="702"/>
    </location>
</feature>
<protein>
    <submittedName>
        <fullName evidence="8">Exporter of the RND superfamily protein-like protein</fullName>
    </submittedName>
</protein>
<feature type="transmembrane region" description="Helical" evidence="6">
    <location>
        <begin position="776"/>
        <end position="796"/>
    </location>
</feature>
<dbReference type="EMBL" id="CP001634">
    <property type="protein sequence ID" value="ACR79115.1"/>
    <property type="molecule type" value="Genomic_DNA"/>
</dbReference>
<dbReference type="PROSITE" id="PS50156">
    <property type="entry name" value="SSD"/>
    <property type="match status" value="1"/>
</dbReference>
<dbReference type="SUPFAM" id="SSF82866">
    <property type="entry name" value="Multidrug efflux transporter AcrB transmembrane domain"/>
    <property type="match status" value="2"/>
</dbReference>
<feature type="transmembrane region" description="Helical" evidence="6">
    <location>
        <begin position="655"/>
        <end position="673"/>
    </location>
</feature>
<feature type="transmembrane region" description="Helical" evidence="6">
    <location>
        <begin position="348"/>
        <end position="372"/>
    </location>
</feature>
<keyword evidence="2" id="KW-1003">Cell membrane</keyword>
<keyword evidence="9" id="KW-1185">Reference proteome</keyword>
<dbReference type="Gene3D" id="1.20.1640.10">
    <property type="entry name" value="Multidrug efflux transporter AcrB transmembrane domain"/>
    <property type="match status" value="2"/>
</dbReference>
<evidence type="ECO:0000256" key="2">
    <source>
        <dbReference type="ARBA" id="ARBA00022475"/>
    </source>
</evidence>
<feature type="transmembrane region" description="Helical" evidence="6">
    <location>
        <begin position="306"/>
        <end position="327"/>
    </location>
</feature>
<dbReference type="HOGENOM" id="CLU_352267_0_0_0"/>
<dbReference type="PANTHER" id="PTHR33406">
    <property type="entry name" value="MEMBRANE PROTEIN MJ1562-RELATED"/>
    <property type="match status" value="1"/>
</dbReference>
<evidence type="ECO:0000256" key="1">
    <source>
        <dbReference type="ARBA" id="ARBA00004651"/>
    </source>
</evidence>
<feature type="domain" description="SSD" evidence="7">
    <location>
        <begin position="260"/>
        <end position="405"/>
    </location>
</feature>
<dbReference type="InterPro" id="IPR004869">
    <property type="entry name" value="MMPL_dom"/>
</dbReference>
<accession>C5CDU6</accession>
<feature type="transmembrane region" description="Helical" evidence="6">
    <location>
        <begin position="280"/>
        <end position="300"/>
    </location>
</feature>
<dbReference type="STRING" id="521045.Kole_0390"/>
<evidence type="ECO:0000256" key="3">
    <source>
        <dbReference type="ARBA" id="ARBA00022692"/>
    </source>
</evidence>
<evidence type="ECO:0000256" key="5">
    <source>
        <dbReference type="ARBA" id="ARBA00023136"/>
    </source>
</evidence>
<keyword evidence="4 6" id="KW-1133">Transmembrane helix</keyword>
<dbReference type="Pfam" id="PF03176">
    <property type="entry name" value="MMPL"/>
    <property type="match status" value="1"/>
</dbReference>
<feature type="transmembrane region" description="Helical" evidence="6">
    <location>
        <begin position="429"/>
        <end position="453"/>
    </location>
</feature>
<sequence length="800" mass="90674">MIIMQKLSRFVFTYRVPIVVFFVVISAIGFYLSTNLVVDSDLLKLLPRESDVVKRYENFVKWSSTDDVTFIVLKTNNKTQKGLDELKAAAKKLYQDSYTFPHIEDFIRFDLLSNLGALSLVLVDPSVLKELSPEEFDFSDEFKRLVNYDFSAIHDIGIAFSETLQLKDKILSDSTTTFESFVRIPSEFPENDPMILVMGIKLDGPSSDVDYVDLVIPQLRKWVKSEISEYNISFNLTGDHQATYESHKQASRDFMVTTIVSLIGIALLFYLAYSSFKVTMYIFISLATSMFTTLGLAFLIFGRLNIVTTFVNAITLGLGIDYGIHIITRLSDEVKRRRDPVLSLKHTYYAVTKPLLVSLLTTILVFILLAIIDSPAIRELGILTSVGLFVFFITMYIFLPALSIGSFLKPGKVMKIHSLDRFFYATSAVVKRYSMISLSIIVTILLIFSYIGFVSISNFSYTPPGLMSEESEMLSTLHLLERVFKADVTNSVPILADNIEQVEEISRILDENEYVEGSFSILTIFKEDSDEYMKQFKEVVRTLDRFRGNPLMEAFLKKANYYDELFVLLDESEKIESGKELIDFISETLPESLKKQFIYLSPDGKKYYIVTAYPAAHLYSSNFIKRFFDSLGELVERVEGYPRIFYYIMDIIKKVSLPVSGVAILLVFLIVSLERKNIFDGLKVTFLMIGILLSMFGIMNLIGIKTTFITIITAPLIIGIGVDSLVHMIHSSTTYNLFEAGRTLKSVTMSSATTMLAFFSFSLAEGRLLRNFGLTLTVGVFLALLVAAFAIPVLPWNKER</sequence>
<organism evidence="8 9">
    <name type="scientific">Kosmotoga olearia (strain ATCC BAA-1733 / DSM 21960 / TBF 19.5.1)</name>
    <dbReference type="NCBI Taxonomy" id="521045"/>
    <lineage>
        <taxon>Bacteria</taxon>
        <taxon>Thermotogati</taxon>
        <taxon>Thermotogota</taxon>
        <taxon>Thermotogae</taxon>
        <taxon>Kosmotogales</taxon>
        <taxon>Kosmotogaceae</taxon>
        <taxon>Kosmotoga</taxon>
    </lineage>
</organism>
<dbReference type="InterPro" id="IPR050545">
    <property type="entry name" value="Mycobact_MmpL"/>
</dbReference>
<evidence type="ECO:0000259" key="7">
    <source>
        <dbReference type="PROSITE" id="PS50156"/>
    </source>
</evidence>